<dbReference type="AlphaFoldDB" id="A0A1T0AQI4"/>
<name>A0A1T0AQI4_9PAST</name>
<accession>A0A1T0AQI4</accession>
<organism evidence="1 2">
    <name type="scientific">Haemophilus paracuniculus</name>
    <dbReference type="NCBI Taxonomy" id="734"/>
    <lineage>
        <taxon>Bacteria</taxon>
        <taxon>Pseudomonadati</taxon>
        <taxon>Pseudomonadota</taxon>
        <taxon>Gammaproteobacteria</taxon>
        <taxon>Pasteurellales</taxon>
        <taxon>Pasteurellaceae</taxon>
        <taxon>Haemophilus</taxon>
    </lineage>
</organism>
<dbReference type="Pfam" id="PF15956">
    <property type="entry name" value="DUF4760"/>
    <property type="match status" value="1"/>
</dbReference>
<proteinExistence type="predicted"/>
<dbReference type="Proteomes" id="UP000190867">
    <property type="component" value="Unassembled WGS sequence"/>
</dbReference>
<dbReference type="EMBL" id="MUYA01000018">
    <property type="protein sequence ID" value="OOR98199.1"/>
    <property type="molecule type" value="Genomic_DNA"/>
</dbReference>
<dbReference type="InterPro" id="IPR031876">
    <property type="entry name" value="DUF4760"/>
</dbReference>
<protein>
    <submittedName>
        <fullName evidence="1">DUF4760 domain-containing protein</fullName>
    </submittedName>
</protein>
<evidence type="ECO:0000313" key="2">
    <source>
        <dbReference type="Proteomes" id="UP000190867"/>
    </source>
</evidence>
<sequence length="133" mass="15800">MRKQHKQKSTIDLLISNNSNAFLRERRQKYMQMRDKGENFTALACLLDKNATPTQEQSEKNFIVLDVLNSIEFICVGIAEELFDEAVYKRMSRSSVLKDWNTLKPYIMEIRRINSNDRIFCEFEKLATKWLQE</sequence>
<gene>
    <name evidence="1" type="ORF">B0187_09660</name>
</gene>
<evidence type="ECO:0000313" key="1">
    <source>
        <dbReference type="EMBL" id="OOR98199.1"/>
    </source>
</evidence>
<keyword evidence="2" id="KW-1185">Reference proteome</keyword>
<comment type="caution">
    <text evidence="1">The sequence shown here is derived from an EMBL/GenBank/DDBJ whole genome shotgun (WGS) entry which is preliminary data.</text>
</comment>
<reference evidence="1 2" key="1">
    <citation type="submission" date="2017-02" db="EMBL/GenBank/DDBJ databases">
        <title>Draft genome sequence of Haemophilus paracuniculus CCUG 43573 type strain.</title>
        <authorList>
            <person name="Engstrom-Jakobsson H."/>
            <person name="Salva-Serra F."/>
            <person name="Thorell K."/>
            <person name="Gonzales-Siles L."/>
            <person name="Karlsson R."/>
            <person name="Boulund F."/>
            <person name="Engstrand L."/>
            <person name="Kristiansson E."/>
            <person name="Moore E."/>
        </authorList>
    </citation>
    <scope>NUCLEOTIDE SEQUENCE [LARGE SCALE GENOMIC DNA]</scope>
    <source>
        <strain evidence="1 2">CCUG 43573</strain>
    </source>
</reference>